<reference evidence="1 2" key="1">
    <citation type="submission" date="2017-07" db="EMBL/GenBank/DDBJ databases">
        <title>Complete genome sequence of Actinoalloteichus hoggarensis DSM 45943, type strain of Actinoalloteichus hoggarensis.</title>
        <authorList>
            <person name="Ruckert C."/>
            <person name="Nouioui I."/>
            <person name="Willmese J."/>
            <person name="van Wezel G."/>
            <person name="Klenk H.-P."/>
            <person name="Kalinowski J."/>
            <person name="Zotchev S.B."/>
        </authorList>
    </citation>
    <scope>NUCLEOTIDE SEQUENCE [LARGE SCALE GENOMIC DNA]</scope>
    <source>
        <strain evidence="1 2">DSM 45943</strain>
    </source>
</reference>
<proteinExistence type="predicted"/>
<dbReference type="RefSeq" id="WP_093944010.1">
    <property type="nucleotide sequence ID" value="NZ_CP022521.1"/>
</dbReference>
<accession>A0A221VWA2</accession>
<dbReference type="OrthoDB" id="3573515at2"/>
<gene>
    <name evidence="1" type="ORF">AHOG_00370</name>
</gene>
<protein>
    <submittedName>
        <fullName evidence="1">Uncharacterized protein</fullName>
    </submittedName>
</protein>
<keyword evidence="2" id="KW-1185">Reference proteome</keyword>
<dbReference type="AlphaFoldDB" id="A0A221VWA2"/>
<organism evidence="1 2">
    <name type="scientific">Actinoalloteichus hoggarensis</name>
    <dbReference type="NCBI Taxonomy" id="1470176"/>
    <lineage>
        <taxon>Bacteria</taxon>
        <taxon>Bacillati</taxon>
        <taxon>Actinomycetota</taxon>
        <taxon>Actinomycetes</taxon>
        <taxon>Pseudonocardiales</taxon>
        <taxon>Pseudonocardiaceae</taxon>
        <taxon>Actinoalloteichus</taxon>
    </lineage>
</organism>
<evidence type="ECO:0000313" key="2">
    <source>
        <dbReference type="Proteomes" id="UP000204221"/>
    </source>
</evidence>
<evidence type="ECO:0000313" key="1">
    <source>
        <dbReference type="EMBL" id="ASO17747.1"/>
    </source>
</evidence>
<name>A0A221VWA2_9PSEU</name>
<sequence length="147" mass="16656">MNKMVRGADGRMWTIQGQMEWTHPLQLDEFEHDVSGGRGPGILLSIVLGALVVLLILWLPPEVVVPSWLLLALLLVLIFFPARWVLRRPWTLVAETQAGVDEEELPQERWTGVVRGVFLVRQEAAKTARHIEVYSEPDQEGTLQLVD</sequence>
<dbReference type="Proteomes" id="UP000204221">
    <property type="component" value="Chromosome"/>
</dbReference>
<dbReference type="KEGG" id="ahg:AHOG_00370"/>
<dbReference type="EMBL" id="CP022521">
    <property type="protein sequence ID" value="ASO17747.1"/>
    <property type="molecule type" value="Genomic_DNA"/>
</dbReference>